<name>A0ABW0Q6A0_9HYPH</name>
<proteinExistence type="predicted"/>
<organism evidence="1 2">
    <name type="scientific">Kaistia terrae</name>
    <dbReference type="NCBI Taxonomy" id="537017"/>
    <lineage>
        <taxon>Bacteria</taxon>
        <taxon>Pseudomonadati</taxon>
        <taxon>Pseudomonadota</taxon>
        <taxon>Alphaproteobacteria</taxon>
        <taxon>Hyphomicrobiales</taxon>
        <taxon>Kaistiaceae</taxon>
        <taxon>Kaistia</taxon>
    </lineage>
</organism>
<gene>
    <name evidence="1" type="ORF">ACFPP9_25680</name>
</gene>
<dbReference type="EMBL" id="JBHSML010000032">
    <property type="protein sequence ID" value="MFC5519182.1"/>
    <property type="molecule type" value="Genomic_DNA"/>
</dbReference>
<dbReference type="RefSeq" id="WP_266346157.1">
    <property type="nucleotide sequence ID" value="NZ_JAPKNH010000013.1"/>
</dbReference>
<sequence length="232" mass="25992">MSPQQSKARPILFSGPMVRALLDGRKTQTRRLMKPQPALVGDDQWHIPGTPDEFRLPANRMGAFAPDYVRIKLGDRLWVREAHALLPRTAYRMSIGTGTIAQREHPTDGYTAAVFREGFDRSGRPAWRPSIHMPRWASRLTLAVTDVRVERLQGISDADAEDEGIDLDSDFASLCNSIADAGYSNDLPNGSVQQAVFRHLWETINCAGSWEANPWVAAYTFTVSRTNIDEVR</sequence>
<protein>
    <submittedName>
        <fullName evidence="1">Uncharacterized protein</fullName>
    </submittedName>
</protein>
<evidence type="ECO:0000313" key="1">
    <source>
        <dbReference type="EMBL" id="MFC5519182.1"/>
    </source>
</evidence>
<dbReference type="Proteomes" id="UP001596150">
    <property type="component" value="Unassembled WGS sequence"/>
</dbReference>
<comment type="caution">
    <text evidence="1">The sequence shown here is derived from an EMBL/GenBank/DDBJ whole genome shotgun (WGS) entry which is preliminary data.</text>
</comment>
<evidence type="ECO:0000313" key="2">
    <source>
        <dbReference type="Proteomes" id="UP001596150"/>
    </source>
</evidence>
<reference evidence="2" key="1">
    <citation type="journal article" date="2019" name="Int. J. Syst. Evol. Microbiol.">
        <title>The Global Catalogue of Microorganisms (GCM) 10K type strain sequencing project: providing services to taxonomists for standard genome sequencing and annotation.</title>
        <authorList>
            <consortium name="The Broad Institute Genomics Platform"/>
            <consortium name="The Broad Institute Genome Sequencing Center for Infectious Disease"/>
            <person name="Wu L."/>
            <person name="Ma J."/>
        </authorList>
    </citation>
    <scope>NUCLEOTIDE SEQUENCE [LARGE SCALE GENOMIC DNA]</scope>
    <source>
        <strain evidence="2">KACC 12633</strain>
    </source>
</reference>
<accession>A0ABW0Q6A0</accession>
<keyword evidence="2" id="KW-1185">Reference proteome</keyword>